<organism evidence="12 13">
    <name type="scientific">Holothuria leucospilota</name>
    <name type="common">Black long sea cucumber</name>
    <name type="synonym">Mertensiothuria leucospilota</name>
    <dbReference type="NCBI Taxonomy" id="206669"/>
    <lineage>
        <taxon>Eukaryota</taxon>
        <taxon>Metazoa</taxon>
        <taxon>Echinodermata</taxon>
        <taxon>Eleutherozoa</taxon>
        <taxon>Echinozoa</taxon>
        <taxon>Holothuroidea</taxon>
        <taxon>Aspidochirotacea</taxon>
        <taxon>Aspidochirotida</taxon>
        <taxon>Holothuriidae</taxon>
        <taxon>Holothuria</taxon>
    </lineage>
</organism>
<dbReference type="CDD" id="cd00637">
    <property type="entry name" value="7tm_classA_rhodopsin-like"/>
    <property type="match status" value="1"/>
</dbReference>
<keyword evidence="13" id="KW-1185">Reference proteome</keyword>
<dbReference type="Pfam" id="PF00001">
    <property type="entry name" value="7tm_1"/>
    <property type="match status" value="1"/>
</dbReference>
<evidence type="ECO:0000313" key="12">
    <source>
        <dbReference type="EMBL" id="KAJ8026597.1"/>
    </source>
</evidence>
<dbReference type="EMBL" id="JAIZAY010000016">
    <property type="protein sequence ID" value="KAJ8026597.1"/>
    <property type="molecule type" value="Genomic_DNA"/>
</dbReference>
<dbReference type="SMART" id="SM01381">
    <property type="entry name" value="7TM_GPCR_Srsx"/>
    <property type="match status" value="1"/>
</dbReference>
<dbReference type="InterPro" id="IPR050569">
    <property type="entry name" value="TAAR"/>
</dbReference>
<evidence type="ECO:0000256" key="3">
    <source>
        <dbReference type="ARBA" id="ARBA00022692"/>
    </source>
</evidence>
<feature type="domain" description="G-protein coupled receptors family 1 profile" evidence="11">
    <location>
        <begin position="58"/>
        <end position="310"/>
    </location>
</feature>
<dbReference type="Proteomes" id="UP001152320">
    <property type="component" value="Chromosome 16"/>
</dbReference>
<evidence type="ECO:0000256" key="5">
    <source>
        <dbReference type="ARBA" id="ARBA00023040"/>
    </source>
</evidence>
<evidence type="ECO:0000256" key="7">
    <source>
        <dbReference type="ARBA" id="ARBA00023170"/>
    </source>
</evidence>
<dbReference type="PANTHER" id="PTHR24249">
    <property type="entry name" value="HISTAMINE RECEPTOR-RELATED G-PROTEIN COUPLED RECEPTOR"/>
    <property type="match status" value="1"/>
</dbReference>
<evidence type="ECO:0000259" key="11">
    <source>
        <dbReference type="PROSITE" id="PS50262"/>
    </source>
</evidence>
<dbReference type="PROSITE" id="PS50262">
    <property type="entry name" value="G_PROTEIN_RECEP_F1_2"/>
    <property type="match status" value="1"/>
</dbReference>
<evidence type="ECO:0000256" key="8">
    <source>
        <dbReference type="ARBA" id="ARBA00023224"/>
    </source>
</evidence>
<dbReference type="GO" id="GO:0004930">
    <property type="term" value="F:G protein-coupled receptor activity"/>
    <property type="evidence" value="ECO:0007669"/>
    <property type="project" value="UniProtKB-KW"/>
</dbReference>
<evidence type="ECO:0000256" key="6">
    <source>
        <dbReference type="ARBA" id="ARBA00023136"/>
    </source>
</evidence>
<feature type="transmembrane region" description="Helical" evidence="10">
    <location>
        <begin position="251"/>
        <end position="271"/>
    </location>
</feature>
<dbReference type="Gene3D" id="1.20.1070.10">
    <property type="entry name" value="Rhodopsin 7-helix transmembrane proteins"/>
    <property type="match status" value="1"/>
</dbReference>
<dbReference type="AlphaFoldDB" id="A0A9Q1BIE1"/>
<comment type="similarity">
    <text evidence="9">Belongs to the G-protein coupled receptor 1 family.</text>
</comment>
<reference evidence="12" key="1">
    <citation type="submission" date="2021-10" db="EMBL/GenBank/DDBJ databases">
        <title>Tropical sea cucumber genome reveals ecological adaptation and Cuvierian tubules defense mechanism.</title>
        <authorList>
            <person name="Chen T."/>
        </authorList>
    </citation>
    <scope>NUCLEOTIDE SEQUENCE</scope>
    <source>
        <strain evidence="12">Nanhai2018</strain>
        <tissue evidence="12">Muscle</tissue>
    </source>
</reference>
<feature type="transmembrane region" description="Helical" evidence="10">
    <location>
        <begin position="78"/>
        <end position="97"/>
    </location>
</feature>
<feature type="transmembrane region" description="Helical" evidence="10">
    <location>
        <begin position="159"/>
        <end position="179"/>
    </location>
</feature>
<keyword evidence="3 9" id="KW-0812">Transmembrane</keyword>
<proteinExistence type="inferred from homology"/>
<evidence type="ECO:0000256" key="9">
    <source>
        <dbReference type="RuleBase" id="RU000688"/>
    </source>
</evidence>
<name>A0A9Q1BIE1_HOLLE</name>
<feature type="transmembrane region" description="Helical" evidence="10">
    <location>
        <begin position="117"/>
        <end position="138"/>
    </location>
</feature>
<evidence type="ECO:0000313" key="13">
    <source>
        <dbReference type="Proteomes" id="UP001152320"/>
    </source>
</evidence>
<dbReference type="PANTHER" id="PTHR24249:SF406">
    <property type="entry name" value="G-PROTEIN COUPLED RECEPTORS FAMILY 1 PROFILE DOMAIN-CONTAINING PROTEIN"/>
    <property type="match status" value="1"/>
</dbReference>
<keyword evidence="5 9" id="KW-0297">G-protein coupled receptor</keyword>
<evidence type="ECO:0000256" key="4">
    <source>
        <dbReference type="ARBA" id="ARBA00022989"/>
    </source>
</evidence>
<comment type="subcellular location">
    <subcellularLocation>
        <location evidence="1">Cell membrane</location>
        <topology evidence="1">Multi-pass membrane protein</topology>
    </subcellularLocation>
</comment>
<feature type="transmembrane region" description="Helical" evidence="10">
    <location>
        <begin position="205"/>
        <end position="230"/>
    </location>
</feature>
<protein>
    <submittedName>
        <fullName evidence="12">Adenosine receptor A2b</fullName>
    </submittedName>
</protein>
<comment type="caution">
    <text evidence="12">The sequence shown here is derived from an EMBL/GenBank/DDBJ whole genome shotgun (WGS) entry which is preliminary data.</text>
</comment>
<gene>
    <name evidence="12" type="ORF">HOLleu_31478</name>
</gene>
<keyword evidence="4 10" id="KW-1133">Transmembrane helix</keyword>
<sequence length="361" mass="40732">MASHHLNDDNSINNTTKYDDVRINGTHMLPLFELGVSMYWLIFYVVVYGIIFTGSIVGNQLVIWSFVIEPKLRRPTNIFIVSLAVADFVTGLIAMPLGTVARLFTGTKVCLASVRSLYQVLTFMLGAVTMCHLYLITFDRYIAITRPLKYTYIMTRRKCKILAAVAWLAGSVFGGLPFLSAAEDPNLWVCGVANNKVTGVEIQRLVIVGVILITLLLLCFVYVRIFSIALKHNKHRRKLQNLDPSNRKAMERTAVTTAIILGAFAICWLPSTVKYVIEIYINTTEEKLFVIQTAADVLAYGNSMVDPIIYGYRNDLFRSTYKRIFHRVCGCFKRNETSLPTTPRTQYYSTSQGNCTELANL</sequence>
<keyword evidence="2" id="KW-1003">Cell membrane</keyword>
<keyword evidence="8 9" id="KW-0807">Transducer</keyword>
<dbReference type="InterPro" id="IPR000276">
    <property type="entry name" value="GPCR_Rhodpsn"/>
</dbReference>
<evidence type="ECO:0000256" key="10">
    <source>
        <dbReference type="SAM" id="Phobius"/>
    </source>
</evidence>
<dbReference type="InterPro" id="IPR017452">
    <property type="entry name" value="GPCR_Rhodpsn_7TM"/>
</dbReference>
<dbReference type="PRINTS" id="PR00237">
    <property type="entry name" value="GPCRRHODOPSN"/>
</dbReference>
<evidence type="ECO:0000256" key="2">
    <source>
        <dbReference type="ARBA" id="ARBA00022475"/>
    </source>
</evidence>
<dbReference type="OrthoDB" id="6287421at2759"/>
<dbReference type="PROSITE" id="PS00237">
    <property type="entry name" value="G_PROTEIN_RECEP_F1_1"/>
    <property type="match status" value="1"/>
</dbReference>
<keyword evidence="7 9" id="KW-0675">Receptor</keyword>
<dbReference type="GO" id="GO:0005886">
    <property type="term" value="C:plasma membrane"/>
    <property type="evidence" value="ECO:0007669"/>
    <property type="project" value="UniProtKB-SubCell"/>
</dbReference>
<evidence type="ECO:0000256" key="1">
    <source>
        <dbReference type="ARBA" id="ARBA00004651"/>
    </source>
</evidence>
<feature type="transmembrane region" description="Helical" evidence="10">
    <location>
        <begin position="38"/>
        <end position="66"/>
    </location>
</feature>
<keyword evidence="6 10" id="KW-0472">Membrane</keyword>
<dbReference type="SUPFAM" id="SSF81321">
    <property type="entry name" value="Family A G protein-coupled receptor-like"/>
    <property type="match status" value="1"/>
</dbReference>
<accession>A0A9Q1BIE1</accession>